<dbReference type="Pfam" id="PF03480">
    <property type="entry name" value="DctP"/>
    <property type="match status" value="1"/>
</dbReference>
<name>A0A2A6E1Z4_9BACL</name>
<dbReference type="EMBL" id="MOXJ01000006">
    <property type="protein sequence ID" value="PDO11015.1"/>
    <property type="molecule type" value="Genomic_DNA"/>
</dbReference>
<comment type="caution">
    <text evidence="4">The sequence shown here is derived from an EMBL/GenBank/DDBJ whole genome shotgun (WGS) entry which is preliminary data.</text>
</comment>
<proteinExistence type="predicted"/>
<dbReference type="PANTHER" id="PTHR33376">
    <property type="match status" value="1"/>
</dbReference>
<dbReference type="InterPro" id="IPR038404">
    <property type="entry name" value="TRAP_DctP_sf"/>
</dbReference>
<evidence type="ECO:0000256" key="2">
    <source>
        <dbReference type="SAM" id="MobiDB-lite"/>
    </source>
</evidence>
<dbReference type="Gene3D" id="3.40.190.170">
    <property type="entry name" value="Bacterial extracellular solute-binding protein, family 7"/>
    <property type="match status" value="1"/>
</dbReference>
<accession>A0A2A6E1Z4</accession>
<evidence type="ECO:0000256" key="1">
    <source>
        <dbReference type="ARBA" id="ARBA00022729"/>
    </source>
</evidence>
<feature type="region of interest" description="Disordered" evidence="2">
    <location>
        <begin position="27"/>
        <end position="47"/>
    </location>
</feature>
<dbReference type="PANTHER" id="PTHR33376:SF15">
    <property type="entry name" value="BLL6794 PROTEIN"/>
    <property type="match status" value="1"/>
</dbReference>
<dbReference type="Proteomes" id="UP000243688">
    <property type="component" value="Unassembled WGS sequence"/>
</dbReference>
<keyword evidence="1 3" id="KW-0732">Signal</keyword>
<dbReference type="NCBIfam" id="NF037995">
    <property type="entry name" value="TRAP_S1"/>
    <property type="match status" value="1"/>
</dbReference>
<protein>
    <recommendedName>
        <fullName evidence="6">C4-dicarboxylate ABC transporter substrate-binding protein</fullName>
    </recommendedName>
</protein>
<sequence length="368" mass="40720">MRSRKVVFLVLSAFALAMLAASCGGSKSESGAQPTGGGSPAASASPSTSAAKPIELKYATYISANHYQAALDKQMFQRIEEQTNGMLKFQQFYDGTLIKPEAWYQELIRGTADMAQGNVGSERDRFALQYATAFFNYGITDLKVLLEFTRDVWNNSPELKEEYKEVVPHSRLTAGPAYVHTVKKPIRSAEDFKGLNLRVADETSTELAKALGANPIKMPISEVYSALEKGTIDGVMTGADPLKTFRFAEVTKYSTALPYSTPWIWSKLINKNSYDKLPPEYQRVLTESGAWWEDRLVEELKKQIDAGLQAAKDRGNEIIELSPAERQKIEGVLEQIAKKTAADLDAKGLKGTDLFNRAREIAKKVSGR</sequence>
<evidence type="ECO:0000313" key="4">
    <source>
        <dbReference type="EMBL" id="PDO11015.1"/>
    </source>
</evidence>
<dbReference type="PROSITE" id="PS51257">
    <property type="entry name" value="PROKAR_LIPOPROTEIN"/>
    <property type="match status" value="1"/>
</dbReference>
<dbReference type="InterPro" id="IPR018389">
    <property type="entry name" value="DctP_fam"/>
</dbReference>
<evidence type="ECO:0000313" key="5">
    <source>
        <dbReference type="Proteomes" id="UP000243688"/>
    </source>
</evidence>
<organism evidence="4 5">
    <name type="scientific">Candidatus Reconcilbacillus cellulovorans</name>
    <dbReference type="NCBI Taxonomy" id="1906605"/>
    <lineage>
        <taxon>Bacteria</taxon>
        <taxon>Bacillati</taxon>
        <taxon>Bacillota</taxon>
        <taxon>Bacilli</taxon>
        <taxon>Bacillales</taxon>
        <taxon>Paenibacillaceae</taxon>
        <taxon>Candidatus Reconcilbacillus</taxon>
    </lineage>
</organism>
<evidence type="ECO:0000256" key="3">
    <source>
        <dbReference type="SAM" id="SignalP"/>
    </source>
</evidence>
<evidence type="ECO:0008006" key="6">
    <source>
        <dbReference type="Google" id="ProtNLM"/>
    </source>
</evidence>
<dbReference type="SUPFAM" id="SSF53850">
    <property type="entry name" value="Periplasmic binding protein-like II"/>
    <property type="match status" value="1"/>
</dbReference>
<gene>
    <name evidence="4" type="ORF">BLM47_04125</name>
</gene>
<dbReference type="GO" id="GO:0055085">
    <property type="term" value="P:transmembrane transport"/>
    <property type="evidence" value="ECO:0007669"/>
    <property type="project" value="InterPro"/>
</dbReference>
<reference evidence="4 5" key="1">
    <citation type="submission" date="2016-12" db="EMBL/GenBank/DDBJ databases">
        <title>Candidatus Reconcilibacillus cellulovorans genome.</title>
        <authorList>
            <person name="Kolinko S."/>
            <person name="Wu Y.-W."/>
            <person name="Tachea F."/>
            <person name="Denzel E."/>
            <person name="Hiras J."/>
            <person name="Baecker N."/>
            <person name="Chan L.J."/>
            <person name="Eichorst S.A."/>
            <person name="Frey D."/>
            <person name="Adams P.D."/>
            <person name="Pray T."/>
            <person name="Tanjore D."/>
            <person name="Petzold C.J."/>
            <person name="Gladden J.M."/>
            <person name="Simmons B.A."/>
            <person name="Singer S.W."/>
        </authorList>
    </citation>
    <scope>NUCLEOTIDE SEQUENCE [LARGE SCALE GENOMIC DNA]</scope>
    <source>
        <strain evidence="4">JTherm</strain>
    </source>
</reference>
<feature type="signal peptide" evidence="3">
    <location>
        <begin position="1"/>
        <end position="20"/>
    </location>
</feature>
<dbReference type="AlphaFoldDB" id="A0A2A6E1Z4"/>
<feature type="chain" id="PRO_5039508852" description="C4-dicarboxylate ABC transporter substrate-binding protein" evidence="3">
    <location>
        <begin position="21"/>
        <end position="368"/>
    </location>
</feature>